<evidence type="ECO:0000313" key="5">
    <source>
        <dbReference type="Proteomes" id="UP000703661"/>
    </source>
</evidence>
<comment type="caution">
    <text evidence="4">The sequence shown here is derived from an EMBL/GenBank/DDBJ whole genome shotgun (WGS) entry which is preliminary data.</text>
</comment>
<dbReference type="Proteomes" id="UP000703661">
    <property type="component" value="Unassembled WGS sequence"/>
</dbReference>
<feature type="region of interest" description="Disordered" evidence="2">
    <location>
        <begin position="1"/>
        <end position="46"/>
    </location>
</feature>
<dbReference type="GO" id="GO:0005737">
    <property type="term" value="C:cytoplasm"/>
    <property type="evidence" value="ECO:0007669"/>
    <property type="project" value="TreeGrafter"/>
</dbReference>
<dbReference type="EMBL" id="JAAAID010001763">
    <property type="protein sequence ID" value="KAG0008864.1"/>
    <property type="molecule type" value="Genomic_DNA"/>
</dbReference>
<dbReference type="GO" id="GO:0006364">
    <property type="term" value="P:rRNA processing"/>
    <property type="evidence" value="ECO:0007669"/>
    <property type="project" value="TreeGrafter"/>
</dbReference>
<accession>A0A9P6MPS5</accession>
<proteinExistence type="inferred from homology"/>
<dbReference type="InterPro" id="IPR050734">
    <property type="entry name" value="PIH1/Kintoun_subfamily"/>
</dbReference>
<dbReference type="PANTHER" id="PTHR22997">
    <property type="entry name" value="PIH1 DOMAIN-CONTAINING PROTEIN 1"/>
    <property type="match status" value="1"/>
</dbReference>
<evidence type="ECO:0000259" key="3">
    <source>
        <dbReference type="Pfam" id="PF08190"/>
    </source>
</evidence>
<comment type="similarity">
    <text evidence="1">Belongs to the PIH1 family.</text>
</comment>
<feature type="domain" description="PIH1 N-terminal" evidence="3">
    <location>
        <begin position="116"/>
        <end position="237"/>
    </location>
</feature>
<feature type="compositionally biased region" description="Low complexity" evidence="2">
    <location>
        <begin position="13"/>
        <end position="27"/>
    </location>
</feature>
<reference evidence="4" key="1">
    <citation type="journal article" date="2020" name="Fungal Divers.">
        <title>Resolving the Mortierellaceae phylogeny through synthesis of multi-gene phylogenetics and phylogenomics.</title>
        <authorList>
            <person name="Vandepol N."/>
            <person name="Liber J."/>
            <person name="Desiro A."/>
            <person name="Na H."/>
            <person name="Kennedy M."/>
            <person name="Barry K."/>
            <person name="Grigoriev I.V."/>
            <person name="Miller A.N."/>
            <person name="O'Donnell K."/>
            <person name="Stajich J.E."/>
            <person name="Bonito G."/>
        </authorList>
    </citation>
    <scope>NUCLEOTIDE SEQUENCE</scope>
    <source>
        <strain evidence="4">NRRL 2769</strain>
    </source>
</reference>
<dbReference type="GO" id="GO:0097255">
    <property type="term" value="C:R2TP complex"/>
    <property type="evidence" value="ECO:0007669"/>
    <property type="project" value="TreeGrafter"/>
</dbReference>
<organism evidence="4 5">
    <name type="scientific">Entomortierella chlamydospora</name>
    <dbReference type="NCBI Taxonomy" id="101097"/>
    <lineage>
        <taxon>Eukaryota</taxon>
        <taxon>Fungi</taxon>
        <taxon>Fungi incertae sedis</taxon>
        <taxon>Mucoromycota</taxon>
        <taxon>Mortierellomycotina</taxon>
        <taxon>Mortierellomycetes</taxon>
        <taxon>Mortierellales</taxon>
        <taxon>Mortierellaceae</taxon>
        <taxon>Entomortierella</taxon>
    </lineage>
</organism>
<dbReference type="InterPro" id="IPR012981">
    <property type="entry name" value="PIH1_N"/>
</dbReference>
<gene>
    <name evidence="4" type="primary">PIH1D1</name>
    <name evidence="4" type="ORF">BGZ80_002979</name>
</gene>
<dbReference type="GO" id="GO:0000492">
    <property type="term" value="P:box C/D snoRNP assembly"/>
    <property type="evidence" value="ECO:0007669"/>
    <property type="project" value="TreeGrafter"/>
</dbReference>
<protein>
    <submittedName>
        <fullName evidence="4">PIH1 domain-containing protein 1</fullName>
    </submittedName>
</protein>
<dbReference type="Pfam" id="PF08190">
    <property type="entry name" value="PIH1"/>
    <property type="match status" value="1"/>
</dbReference>
<dbReference type="GO" id="GO:1990904">
    <property type="term" value="C:ribonucleoprotein complex"/>
    <property type="evidence" value="ECO:0007669"/>
    <property type="project" value="TreeGrafter"/>
</dbReference>
<evidence type="ECO:0000256" key="2">
    <source>
        <dbReference type="SAM" id="MobiDB-lite"/>
    </source>
</evidence>
<evidence type="ECO:0000256" key="1">
    <source>
        <dbReference type="ARBA" id="ARBA00008511"/>
    </source>
</evidence>
<dbReference type="PANTHER" id="PTHR22997:SF0">
    <property type="entry name" value="PIH1 DOMAIN-CONTAINING PROTEIN 1"/>
    <property type="match status" value="1"/>
</dbReference>
<name>A0A9P6MPS5_9FUNG</name>
<sequence length="373" mass="41491">MSFLDFDNNDTNSSSPFLLPSLASSDSKTSNPNNDSENKDARDAAEEEALLETFKKNPKAALALAESYMNASQKPRQSMTEITPVPGFVVQTQTTKESSKVPLIETNSTVVFPKDTLVFINVCSSDQMPKPTAATEAEIQKAINAEEGVTYQVPFQLSPPRQYRDSLSKCYLVIDACIHTEPLKRAEKDFDYKLYIMELAMEWAEEKCHIELSRNFQLPSLKSKDELKKRSVILPKPPAIQEVSEVIVDSTEKNSGKKTAKDVVVKSKEGVIYVPLAGKDDIVPKSRLLPCPKGTMGIIVEFDLPNHKNMNGVTLDVVLPDKLVLHAKSQDGGKDYHAEIDLPNEPVDVDAVQAEFSITTKTLRVYTIKKKRK</sequence>
<dbReference type="AlphaFoldDB" id="A0A9P6MPS5"/>
<dbReference type="OrthoDB" id="5135119at2759"/>
<keyword evidence="5" id="KW-1185">Reference proteome</keyword>
<evidence type="ECO:0000313" key="4">
    <source>
        <dbReference type="EMBL" id="KAG0008864.1"/>
    </source>
</evidence>